<gene>
    <name evidence="1" type="ORF">FRUB_03861</name>
</gene>
<dbReference type="Proteomes" id="UP000214646">
    <property type="component" value="Unassembled WGS sequence"/>
</dbReference>
<name>A0A225DLB9_9BACT</name>
<dbReference type="AlphaFoldDB" id="A0A225DLB9"/>
<protein>
    <submittedName>
        <fullName evidence="1">Uncharacterized protein</fullName>
    </submittedName>
</protein>
<evidence type="ECO:0000313" key="2">
    <source>
        <dbReference type="Proteomes" id="UP000214646"/>
    </source>
</evidence>
<organism evidence="1 2">
    <name type="scientific">Fimbriiglobus ruber</name>
    <dbReference type="NCBI Taxonomy" id="1908690"/>
    <lineage>
        <taxon>Bacteria</taxon>
        <taxon>Pseudomonadati</taxon>
        <taxon>Planctomycetota</taxon>
        <taxon>Planctomycetia</taxon>
        <taxon>Gemmatales</taxon>
        <taxon>Gemmataceae</taxon>
        <taxon>Fimbriiglobus</taxon>
    </lineage>
</organism>
<evidence type="ECO:0000313" key="1">
    <source>
        <dbReference type="EMBL" id="OWK41783.1"/>
    </source>
</evidence>
<sequence>MPLALKKDLFPVGSSGFAGSGIDDGRDPASVSEDEAHAIKALNFAGSRCAGSTVARLIRRQSF</sequence>
<accession>A0A225DLB9</accession>
<dbReference type="EMBL" id="NIDE01000005">
    <property type="protein sequence ID" value="OWK41783.1"/>
    <property type="molecule type" value="Genomic_DNA"/>
</dbReference>
<keyword evidence="2" id="KW-1185">Reference proteome</keyword>
<comment type="caution">
    <text evidence="1">The sequence shown here is derived from an EMBL/GenBank/DDBJ whole genome shotgun (WGS) entry which is preliminary data.</text>
</comment>
<proteinExistence type="predicted"/>
<reference evidence="2" key="1">
    <citation type="submission" date="2017-06" db="EMBL/GenBank/DDBJ databases">
        <title>Genome analysis of Fimbriiglobus ruber SP5, the first member of the order Planctomycetales with confirmed chitinolytic capability.</title>
        <authorList>
            <person name="Ravin N.V."/>
            <person name="Rakitin A.L."/>
            <person name="Ivanova A.A."/>
            <person name="Beletsky A.V."/>
            <person name="Kulichevskaya I.S."/>
            <person name="Mardanov A.V."/>
            <person name="Dedysh S.N."/>
        </authorList>
    </citation>
    <scope>NUCLEOTIDE SEQUENCE [LARGE SCALE GENOMIC DNA]</scope>
    <source>
        <strain evidence="2">SP5</strain>
    </source>
</reference>